<dbReference type="Proteomes" id="UP000295756">
    <property type="component" value="Chromosome"/>
</dbReference>
<keyword evidence="3" id="KW-1185">Reference proteome</keyword>
<gene>
    <name evidence="2" type="ORF">EW139_01595</name>
</gene>
<dbReference type="EMBL" id="CP037939">
    <property type="protein sequence ID" value="QBR46890.1"/>
    <property type="molecule type" value="Genomic_DNA"/>
</dbReference>
<keyword evidence="1" id="KW-0472">Membrane</keyword>
<feature type="transmembrane region" description="Helical" evidence="1">
    <location>
        <begin position="27"/>
        <end position="51"/>
    </location>
</feature>
<reference evidence="2 3" key="1">
    <citation type="submission" date="2019-03" db="EMBL/GenBank/DDBJ databases">
        <title>Complete Genome Sequence of Leuconostoc kimchii strain NKJ218 Isolated from Homemade Kimchi.</title>
        <authorList>
            <person name="Jung J.Y."/>
            <person name="Jin H.M."/>
            <person name="Jung J.-W."/>
            <person name="Lee S.-Y."/>
            <person name="Ryu B.-G."/>
            <person name="Han S.-S."/>
            <person name="Kang H.K."/>
            <person name="Choi H.W."/>
            <person name="Chung E.J."/>
            <person name="Choi K.-M."/>
        </authorList>
    </citation>
    <scope>NUCLEOTIDE SEQUENCE [LARGE SCALE GENOMIC DNA]</scope>
    <source>
        <strain evidence="2 3">NKJ218</strain>
    </source>
</reference>
<evidence type="ECO:0000256" key="1">
    <source>
        <dbReference type="SAM" id="Phobius"/>
    </source>
</evidence>
<keyword evidence="1" id="KW-0812">Transmembrane</keyword>
<evidence type="ECO:0000313" key="2">
    <source>
        <dbReference type="EMBL" id="QBR46890.1"/>
    </source>
</evidence>
<evidence type="ECO:0000313" key="3">
    <source>
        <dbReference type="Proteomes" id="UP000295756"/>
    </source>
</evidence>
<protein>
    <submittedName>
        <fullName evidence="2">Uncharacterized protein</fullName>
    </submittedName>
</protein>
<sequence>MGIEILFDFVFWFYNYVSRGTAYSLRWWFGLLFSIILFILTVGTMWLLVLTVTATTLFVTGKIALSVLLLVVMTGIGFAFYRWGMLLYQLTQQEGESGRLVAKRITQEDGIV</sequence>
<proteinExistence type="predicted"/>
<dbReference type="RefSeq" id="WP_013103005.1">
    <property type="nucleotide sequence ID" value="NZ_CP037939.1"/>
</dbReference>
<accession>A0ABX5SHR7</accession>
<keyword evidence="1" id="KW-1133">Transmembrane helix</keyword>
<organism evidence="2 3">
    <name type="scientific">Leuconostoc kimchii</name>
    <dbReference type="NCBI Taxonomy" id="136609"/>
    <lineage>
        <taxon>Bacteria</taxon>
        <taxon>Bacillati</taxon>
        <taxon>Bacillota</taxon>
        <taxon>Bacilli</taxon>
        <taxon>Lactobacillales</taxon>
        <taxon>Lactobacillaceae</taxon>
        <taxon>Leuconostoc</taxon>
    </lineage>
</organism>
<feature type="transmembrane region" description="Helical" evidence="1">
    <location>
        <begin position="63"/>
        <end position="81"/>
    </location>
</feature>
<name>A0ABX5SHR7_9LACO</name>